<dbReference type="RefSeq" id="WP_156436617.1">
    <property type="nucleotide sequence ID" value="NZ_KQ959999.1"/>
</dbReference>
<accession>A0A134ARE1</accession>
<reference evidence="2" key="1">
    <citation type="submission" date="2016-01" db="EMBL/GenBank/DDBJ databases">
        <authorList>
            <person name="Mitreva M."/>
            <person name="Pepin K.H."/>
            <person name="Mihindukulasuriya K.A."/>
            <person name="Fulton R."/>
            <person name="Fronick C."/>
            <person name="O'Laughlin M."/>
            <person name="Miner T."/>
            <person name="Herter B."/>
            <person name="Rosa B.A."/>
            <person name="Cordes M."/>
            <person name="Tomlinson C."/>
            <person name="Wollam A."/>
            <person name="Palsikar V.B."/>
            <person name="Mardis E.R."/>
            <person name="Wilson R.K."/>
        </authorList>
    </citation>
    <scope>NUCLEOTIDE SEQUENCE [LARGE SCALE GENOMIC DNA]</scope>
    <source>
        <strain evidence="2">KA00185</strain>
    </source>
</reference>
<dbReference type="EMBL" id="LSDD01000004">
    <property type="protein sequence ID" value="KXB70268.1"/>
    <property type="molecule type" value="Genomic_DNA"/>
</dbReference>
<dbReference type="AlphaFoldDB" id="A0A134ARE1"/>
<gene>
    <name evidence="1" type="ORF">HMPREF3180_00062</name>
</gene>
<evidence type="ECO:0000313" key="2">
    <source>
        <dbReference type="Proteomes" id="UP000070483"/>
    </source>
</evidence>
<sequence>MEKETKNEWRRFKPKGTEEEMEELDRLMSEKELTRDDLILIFKCLEPIWKNIL</sequence>
<proteinExistence type="predicted"/>
<protein>
    <submittedName>
        <fullName evidence="1">Uncharacterized protein</fullName>
    </submittedName>
</protein>
<dbReference type="Proteomes" id="UP000070483">
    <property type="component" value="Unassembled WGS sequence"/>
</dbReference>
<comment type="caution">
    <text evidence="1">The sequence shown here is derived from an EMBL/GenBank/DDBJ whole genome shotgun (WGS) entry which is preliminary data.</text>
</comment>
<keyword evidence="2" id="KW-1185">Reference proteome</keyword>
<name>A0A134ARE1_9FUSO</name>
<organism evidence="1 2">
    <name type="scientific">Leptotrichia wadei</name>
    <dbReference type="NCBI Taxonomy" id="157687"/>
    <lineage>
        <taxon>Bacteria</taxon>
        <taxon>Fusobacteriati</taxon>
        <taxon>Fusobacteriota</taxon>
        <taxon>Fusobacteriia</taxon>
        <taxon>Fusobacteriales</taxon>
        <taxon>Leptotrichiaceae</taxon>
        <taxon>Leptotrichia</taxon>
    </lineage>
</organism>
<evidence type="ECO:0000313" key="1">
    <source>
        <dbReference type="EMBL" id="KXB70268.1"/>
    </source>
</evidence>